<dbReference type="InterPro" id="IPR022935">
    <property type="entry name" value="ClpS"/>
</dbReference>
<dbReference type="GO" id="GO:0008233">
    <property type="term" value="F:peptidase activity"/>
    <property type="evidence" value="ECO:0007669"/>
    <property type="project" value="UniProtKB-KW"/>
</dbReference>
<dbReference type="PANTHER" id="PTHR33473">
    <property type="entry name" value="ATP-DEPENDENT CLP PROTEASE ADAPTER PROTEIN CLPS1, CHLOROPLASTIC"/>
    <property type="match status" value="1"/>
</dbReference>
<keyword evidence="2" id="KW-0645">Protease</keyword>
<keyword evidence="2" id="KW-0378">Hydrolase</keyword>
<protein>
    <submittedName>
        <fullName evidence="2">ATP-dependent Clp protease adaptor ClpS</fullName>
    </submittedName>
</protein>
<proteinExistence type="predicted"/>
<evidence type="ECO:0000259" key="1">
    <source>
        <dbReference type="Pfam" id="PF02617"/>
    </source>
</evidence>
<dbReference type="GO" id="GO:0006508">
    <property type="term" value="P:proteolysis"/>
    <property type="evidence" value="ECO:0007669"/>
    <property type="project" value="UniProtKB-KW"/>
</dbReference>
<gene>
    <name evidence="2" type="primary">clpS</name>
    <name evidence="2" type="ORF">KTA_10380</name>
</gene>
<dbReference type="PANTHER" id="PTHR33473:SF19">
    <property type="entry name" value="ATP-DEPENDENT CLP PROTEASE ADAPTER PROTEIN CLPS"/>
    <property type="match status" value="1"/>
</dbReference>
<dbReference type="InterPro" id="IPR003769">
    <property type="entry name" value="ClpS_core"/>
</dbReference>
<dbReference type="Pfam" id="PF02617">
    <property type="entry name" value="ClpS"/>
    <property type="match status" value="1"/>
</dbReference>
<dbReference type="GO" id="GO:0030163">
    <property type="term" value="P:protein catabolic process"/>
    <property type="evidence" value="ECO:0007669"/>
    <property type="project" value="InterPro"/>
</dbReference>
<evidence type="ECO:0000313" key="2">
    <source>
        <dbReference type="EMBL" id="BBH92839.1"/>
    </source>
</evidence>
<accession>A0A455T0E6</accession>
<reference evidence="2" key="1">
    <citation type="submission" date="2018-12" db="EMBL/GenBank/DDBJ databases">
        <title>Novel natural products biosynthetic potential of the class Ktedonobacteria.</title>
        <authorList>
            <person name="Zheng Y."/>
            <person name="Saitou A."/>
            <person name="Wang C.M."/>
            <person name="Toyoda A."/>
            <person name="Minakuchi Y."/>
            <person name="Sekiguchi Y."/>
            <person name="Ueda K."/>
            <person name="Takano H."/>
            <person name="Sakai Y."/>
            <person name="Yokota A."/>
            <person name="Yabe S."/>
        </authorList>
    </citation>
    <scope>NUCLEOTIDE SEQUENCE</scope>
    <source>
        <strain evidence="2">A3-2</strain>
    </source>
</reference>
<name>A0A455T0E6_9CHLR</name>
<dbReference type="Gene3D" id="3.30.1390.10">
    <property type="match status" value="1"/>
</dbReference>
<dbReference type="AlphaFoldDB" id="A0A455T0E6"/>
<dbReference type="EMBL" id="AP019377">
    <property type="protein sequence ID" value="BBH92839.1"/>
    <property type="molecule type" value="Genomic_DNA"/>
</dbReference>
<dbReference type="SUPFAM" id="SSF54736">
    <property type="entry name" value="ClpS-like"/>
    <property type="match status" value="1"/>
</dbReference>
<organism evidence="2">
    <name type="scientific">Thermogemmatispora argillosa</name>
    <dbReference type="NCBI Taxonomy" id="2045280"/>
    <lineage>
        <taxon>Bacteria</taxon>
        <taxon>Bacillati</taxon>
        <taxon>Chloroflexota</taxon>
        <taxon>Ktedonobacteria</taxon>
        <taxon>Thermogemmatisporales</taxon>
        <taxon>Thermogemmatisporaceae</taxon>
        <taxon>Thermogemmatispora</taxon>
    </lineage>
</organism>
<feature type="domain" description="Adaptor protein ClpS core" evidence="1">
    <location>
        <begin position="29"/>
        <end position="99"/>
    </location>
</feature>
<dbReference type="InterPro" id="IPR014719">
    <property type="entry name" value="Ribosomal_bL12_C/ClpS-like"/>
</dbReference>
<sequence>MKVKGDTVPPARLQVDLEKLARMRDALFPPYKVILFNDDENTMDYVVAALLEAVHSLTLPEAERIMLTAHVTGSAVVVVCPKELAEYYQERLQSYGLTATIEPD</sequence>